<dbReference type="Pfam" id="PF07715">
    <property type="entry name" value="Plug"/>
    <property type="match status" value="1"/>
</dbReference>
<evidence type="ECO:0000256" key="1">
    <source>
        <dbReference type="ARBA" id="ARBA00004571"/>
    </source>
</evidence>
<evidence type="ECO:0000256" key="11">
    <source>
        <dbReference type="RuleBase" id="RU003357"/>
    </source>
</evidence>
<evidence type="ECO:0000256" key="6">
    <source>
        <dbReference type="ARBA" id="ARBA00023077"/>
    </source>
</evidence>
<dbReference type="Proteomes" id="UP000831532">
    <property type="component" value="Chromosome"/>
</dbReference>
<comment type="similarity">
    <text evidence="2 10 11">Belongs to the TonB-dependent receptor family.</text>
</comment>
<dbReference type="InterPro" id="IPR012910">
    <property type="entry name" value="Plug_dom"/>
</dbReference>
<feature type="signal peptide" evidence="12">
    <location>
        <begin position="1"/>
        <end position="31"/>
    </location>
</feature>
<dbReference type="Gene3D" id="2.170.130.10">
    <property type="entry name" value="TonB-dependent receptor, plug domain"/>
    <property type="match status" value="1"/>
</dbReference>
<evidence type="ECO:0000259" key="13">
    <source>
        <dbReference type="Pfam" id="PF00593"/>
    </source>
</evidence>
<dbReference type="InterPro" id="IPR036942">
    <property type="entry name" value="Beta-barrel_TonB_sf"/>
</dbReference>
<evidence type="ECO:0000256" key="12">
    <source>
        <dbReference type="SAM" id="SignalP"/>
    </source>
</evidence>
<dbReference type="PANTHER" id="PTHR47234">
    <property type="match status" value="1"/>
</dbReference>
<dbReference type="EMBL" id="CP063361">
    <property type="protein sequence ID" value="UOD27496.1"/>
    <property type="molecule type" value="Genomic_DNA"/>
</dbReference>
<keyword evidence="3 10" id="KW-0813">Transport</keyword>
<keyword evidence="8 15" id="KW-0675">Receptor</keyword>
<comment type="subcellular location">
    <subcellularLocation>
        <location evidence="1 10">Cell outer membrane</location>
        <topology evidence="1 10">Multi-pass membrane protein</topology>
    </subcellularLocation>
</comment>
<dbReference type="PROSITE" id="PS52016">
    <property type="entry name" value="TONB_DEPENDENT_REC_3"/>
    <property type="match status" value="1"/>
</dbReference>
<name>A0ABY3ZYH0_9BURK</name>
<dbReference type="InterPro" id="IPR000531">
    <property type="entry name" value="Beta-barrel_TonB"/>
</dbReference>
<dbReference type="RefSeq" id="WP_243488755.1">
    <property type="nucleotide sequence ID" value="NZ_CP063361.1"/>
</dbReference>
<keyword evidence="9 10" id="KW-0998">Cell outer membrane</keyword>
<evidence type="ECO:0000256" key="4">
    <source>
        <dbReference type="ARBA" id="ARBA00022452"/>
    </source>
</evidence>
<evidence type="ECO:0000313" key="15">
    <source>
        <dbReference type="EMBL" id="UOD27496.1"/>
    </source>
</evidence>
<evidence type="ECO:0000256" key="10">
    <source>
        <dbReference type="PROSITE-ProRule" id="PRU01360"/>
    </source>
</evidence>
<evidence type="ECO:0000259" key="14">
    <source>
        <dbReference type="Pfam" id="PF07715"/>
    </source>
</evidence>
<organism evidence="15 16">
    <name type="scientific">Massilia violaceinigra</name>
    <dbReference type="NCBI Taxonomy" id="2045208"/>
    <lineage>
        <taxon>Bacteria</taxon>
        <taxon>Pseudomonadati</taxon>
        <taxon>Pseudomonadota</taxon>
        <taxon>Betaproteobacteria</taxon>
        <taxon>Burkholderiales</taxon>
        <taxon>Oxalobacteraceae</taxon>
        <taxon>Telluria group</taxon>
        <taxon>Massilia</taxon>
    </lineage>
</organism>
<evidence type="ECO:0000256" key="8">
    <source>
        <dbReference type="ARBA" id="ARBA00023170"/>
    </source>
</evidence>
<accession>A0ABY3ZYH0</accession>
<evidence type="ECO:0000313" key="16">
    <source>
        <dbReference type="Proteomes" id="UP000831532"/>
    </source>
</evidence>
<keyword evidence="5 10" id="KW-0812">Transmembrane</keyword>
<dbReference type="CDD" id="cd01347">
    <property type="entry name" value="ligand_gated_channel"/>
    <property type="match status" value="1"/>
</dbReference>
<evidence type="ECO:0000256" key="3">
    <source>
        <dbReference type="ARBA" id="ARBA00022448"/>
    </source>
</evidence>
<keyword evidence="4 10" id="KW-1134">Transmembrane beta strand</keyword>
<protein>
    <submittedName>
        <fullName evidence="15">TonB-dependent receptor</fullName>
    </submittedName>
</protein>
<sequence length="949" mass="100316">MQETILSRSLRRLFAGGGAAGLALLSCAAQAQTAAPPAPIPRVEITGTLIPRATRETAAAVITLNRNDIERSGKTTVAELLQTLAVDNQGSVPSSFGGGFASGASGISLRGLGAASTLVLLNGRRVAPYGLADDGQKVFSDLNIIPADAVERVEVLKDGASAMYGSDAIAGVVNVILRRDFRGTTVRASFGQSRERDGNDGVASLTWGKGDLQADRYNLLASLEYGRRGEIWNRDRAERGHIGRGDLRPWGFSAQESLGGTGAITANNAGGSAINGNVRNPDTLDYDNRGNPAGAAFTRTFPGAACANFTRHPQGDPGGGCLVDAAQLYNQIQPRQERINFFGRATFQATPEVQTYAELNLYRSESTSSSTPSAVSGAVGSPAGPVNSANVMLGASHPDNPYFGTAARLRYLAADVGPRVSQIDSDFVRLLAGVKGSVGPWELDTALLFSQNQVDQERSRYPQRDVMFALLNPSPANVAAASANPAYAALAPGSVWRIAENAGLNSPALYAALVPALRNDARSRIAQLDMRASRELAALPGGPLGVALGGEFRRETAELEAVPGTGRGNIVGLGYSAYKGGRNVAALYGEVLAPVHPTLELTGALRADHYTDAGDSYTPKFGVKWTPVRTFALRGTYARGFRAPSTAENGVGGLAAFSTAVDPLRCGLGVEIACAPAPIAIITSPNPALSPEKSRSINLGMVWDPYKRTNVALDLWEIKRKNEINQEQSDAAIAAGRIARDPTSAALPGDPGPITAVLASYVNSARTEVRGADLDLTQRFDAGPGTGELTMNARWTHLFKWLRTEQDGSARDFAGTHGNCDVTNCVGTPDDRVNFSLSWERAAWRVAANVNYRGDLKNTLFKNDPAGCASHFANGDAAPAGCELPSFTTVDLTFRWKPTTRVEVFGSAQNIFDQTAPLDPLTYGATSYNPLDYAGAVGRFFTAGVRYTF</sequence>
<keyword evidence="7 10" id="KW-0472">Membrane</keyword>
<evidence type="ECO:0000256" key="5">
    <source>
        <dbReference type="ARBA" id="ARBA00022692"/>
    </source>
</evidence>
<reference evidence="15 16" key="1">
    <citation type="submission" date="2020-10" db="EMBL/GenBank/DDBJ databases">
        <title>Genome analysis of Massilia species.</title>
        <authorList>
            <person name="Jung D.-H."/>
        </authorList>
    </citation>
    <scope>NUCLEOTIDE SEQUENCE [LARGE SCALE GENOMIC DNA]</scope>
    <source>
        <strain evidence="16">sipir</strain>
    </source>
</reference>
<evidence type="ECO:0000256" key="9">
    <source>
        <dbReference type="ARBA" id="ARBA00023237"/>
    </source>
</evidence>
<gene>
    <name evidence="15" type="ORF">INH39_18425</name>
</gene>
<keyword evidence="16" id="KW-1185">Reference proteome</keyword>
<evidence type="ECO:0000256" key="2">
    <source>
        <dbReference type="ARBA" id="ARBA00009810"/>
    </source>
</evidence>
<dbReference type="Pfam" id="PF00593">
    <property type="entry name" value="TonB_dep_Rec_b-barrel"/>
    <property type="match status" value="1"/>
</dbReference>
<feature type="chain" id="PRO_5046525185" evidence="12">
    <location>
        <begin position="32"/>
        <end position="949"/>
    </location>
</feature>
<keyword evidence="12" id="KW-0732">Signal</keyword>
<dbReference type="SUPFAM" id="SSF56935">
    <property type="entry name" value="Porins"/>
    <property type="match status" value="1"/>
</dbReference>
<evidence type="ECO:0000256" key="7">
    <source>
        <dbReference type="ARBA" id="ARBA00023136"/>
    </source>
</evidence>
<dbReference type="PANTHER" id="PTHR47234:SF2">
    <property type="entry name" value="TONB-DEPENDENT RECEPTOR"/>
    <property type="match status" value="1"/>
</dbReference>
<proteinExistence type="inferred from homology"/>
<keyword evidence="6 11" id="KW-0798">TonB box</keyword>
<feature type="domain" description="TonB-dependent receptor-like beta-barrel" evidence="13">
    <location>
        <begin position="543"/>
        <end position="911"/>
    </location>
</feature>
<dbReference type="InterPro" id="IPR039426">
    <property type="entry name" value="TonB-dep_rcpt-like"/>
</dbReference>
<dbReference type="InterPro" id="IPR037066">
    <property type="entry name" value="Plug_dom_sf"/>
</dbReference>
<dbReference type="Gene3D" id="2.40.170.20">
    <property type="entry name" value="TonB-dependent receptor, beta-barrel domain"/>
    <property type="match status" value="1"/>
</dbReference>
<feature type="domain" description="TonB-dependent receptor plug" evidence="14">
    <location>
        <begin position="54"/>
        <end position="172"/>
    </location>
</feature>